<protein>
    <submittedName>
        <fullName evidence="1">Uncharacterized protein</fullName>
    </submittedName>
</protein>
<dbReference type="SUPFAM" id="SSF56112">
    <property type="entry name" value="Protein kinase-like (PK-like)"/>
    <property type="match status" value="1"/>
</dbReference>
<dbReference type="STRING" id="1353952.A0A165DBF7"/>
<dbReference type="OrthoDB" id="2831558at2759"/>
<evidence type="ECO:0000313" key="2">
    <source>
        <dbReference type="Proteomes" id="UP000076842"/>
    </source>
</evidence>
<dbReference type="PANTHER" id="PTHR21310">
    <property type="entry name" value="AMINOGLYCOSIDE PHOSPHOTRANSFERASE-RELATED-RELATED"/>
    <property type="match status" value="1"/>
</dbReference>
<dbReference type="InterPro" id="IPR051678">
    <property type="entry name" value="AGP_Transferase"/>
</dbReference>
<keyword evidence="2" id="KW-1185">Reference proteome</keyword>
<reference evidence="1 2" key="1">
    <citation type="journal article" date="2016" name="Mol. Biol. Evol.">
        <title>Comparative Genomics of Early-Diverging Mushroom-Forming Fungi Provides Insights into the Origins of Lignocellulose Decay Capabilities.</title>
        <authorList>
            <person name="Nagy L.G."/>
            <person name="Riley R."/>
            <person name="Tritt A."/>
            <person name="Adam C."/>
            <person name="Daum C."/>
            <person name="Floudas D."/>
            <person name="Sun H."/>
            <person name="Yadav J.S."/>
            <person name="Pangilinan J."/>
            <person name="Larsson K.H."/>
            <person name="Matsuura K."/>
            <person name="Barry K."/>
            <person name="Labutti K."/>
            <person name="Kuo R."/>
            <person name="Ohm R.A."/>
            <person name="Bhattacharya S.S."/>
            <person name="Shirouzu T."/>
            <person name="Yoshinaga Y."/>
            <person name="Martin F.M."/>
            <person name="Grigoriev I.V."/>
            <person name="Hibbett D.S."/>
        </authorList>
    </citation>
    <scope>NUCLEOTIDE SEQUENCE [LARGE SCALE GENOMIC DNA]</scope>
    <source>
        <strain evidence="1 2">HHB12733</strain>
    </source>
</reference>
<dbReference type="InterPro" id="IPR011009">
    <property type="entry name" value="Kinase-like_dom_sf"/>
</dbReference>
<organism evidence="1 2">
    <name type="scientific">Calocera cornea HHB12733</name>
    <dbReference type="NCBI Taxonomy" id="1353952"/>
    <lineage>
        <taxon>Eukaryota</taxon>
        <taxon>Fungi</taxon>
        <taxon>Dikarya</taxon>
        <taxon>Basidiomycota</taxon>
        <taxon>Agaricomycotina</taxon>
        <taxon>Dacrymycetes</taxon>
        <taxon>Dacrymycetales</taxon>
        <taxon>Dacrymycetaceae</taxon>
        <taxon>Calocera</taxon>
    </lineage>
</organism>
<accession>A0A165DBF7</accession>
<dbReference type="PANTHER" id="PTHR21310:SF15">
    <property type="entry name" value="AMINOGLYCOSIDE PHOSPHOTRANSFERASE DOMAIN-CONTAINING PROTEIN"/>
    <property type="match status" value="1"/>
</dbReference>
<dbReference type="EMBL" id="KV424066">
    <property type="protein sequence ID" value="KZT52451.1"/>
    <property type="molecule type" value="Genomic_DNA"/>
</dbReference>
<proteinExistence type="predicted"/>
<gene>
    <name evidence="1" type="ORF">CALCODRAFT_520733</name>
</gene>
<evidence type="ECO:0000313" key="1">
    <source>
        <dbReference type="EMBL" id="KZT52451.1"/>
    </source>
</evidence>
<dbReference type="AlphaFoldDB" id="A0A165DBF7"/>
<name>A0A165DBF7_9BASI</name>
<dbReference type="Proteomes" id="UP000076842">
    <property type="component" value="Unassembled WGS sequence"/>
</dbReference>
<sequence>MQSTLADDRPVFLEDGRNVWPPHIYLHNIALALNNRLPDEHDRSREVAFLSYGASHVVVTLKTRLQKTYAVRITSAVFDEFQHRHPFWPEYKERSELASMIALFKKNLPVPAVYAFDEDKDNLVGGVWTLQEYVPGVPLIEVLENLSEEGKRDAFFQLSQCMLQVFDIQLPRIGSLEIIGSIEGIRNLSESDLDIRVGRMVTLKGLQNPYIVGPPQDSGPWDNVREWLKSVAEGCMLYQPDPARPLPPADQAYLERVKQIIDQTPDSLLGDALSINGPWARDMWSLHNVIAVVHDQQVVKLRFLDFEGMQSVPAFVRAKAPFIQDVPEEWLKVLLDFLLDNPGFRHAHEQGRTARHLLNLAESAWLPDPGDARIKAFREGKWADKATLAG</sequence>
<dbReference type="InParanoid" id="A0A165DBF7"/>